<feature type="domain" description="Malate synthase TIM barrel" evidence="11">
    <location>
        <begin position="176"/>
        <end position="427"/>
    </location>
</feature>
<evidence type="ECO:0000256" key="1">
    <source>
        <dbReference type="ARBA" id="ARBA00006394"/>
    </source>
</evidence>
<dbReference type="Gene3D" id="3.20.20.360">
    <property type="entry name" value="Malate synthase, domain 3"/>
    <property type="match status" value="1"/>
</dbReference>
<keyword evidence="4 9" id="KW-0816">Tricarboxylic acid cycle</keyword>
<dbReference type="EMBL" id="CP035495">
    <property type="protein sequence ID" value="QAY63450.1"/>
    <property type="molecule type" value="Genomic_DNA"/>
</dbReference>
<feature type="active site" description="Proton acceptor" evidence="8">
    <location>
        <position position="180"/>
    </location>
</feature>
<dbReference type="InterPro" id="IPR001465">
    <property type="entry name" value="Malate_synthase_TIM"/>
</dbReference>
<evidence type="ECO:0000256" key="7">
    <source>
        <dbReference type="ARBA" id="ARBA00068441"/>
    </source>
</evidence>
<evidence type="ECO:0000256" key="5">
    <source>
        <dbReference type="ARBA" id="ARBA00022679"/>
    </source>
</evidence>
<evidence type="ECO:0000256" key="3">
    <source>
        <dbReference type="ARBA" id="ARBA00022435"/>
    </source>
</evidence>
<comment type="similarity">
    <text evidence="1 9">Belongs to the malate synthase family.</text>
</comment>
<evidence type="ECO:0000256" key="2">
    <source>
        <dbReference type="ARBA" id="ARBA00012636"/>
    </source>
</evidence>
<reference evidence="14 15" key="1">
    <citation type="submission" date="2019-01" db="EMBL/GenBank/DDBJ databases">
        <title>Genome sequencing of strain 2JSPR-7.</title>
        <authorList>
            <person name="Heo J."/>
            <person name="Kim S.-J."/>
            <person name="Kim J.-S."/>
            <person name="Hong S.-B."/>
            <person name="Kwon S.-W."/>
        </authorList>
    </citation>
    <scope>NUCLEOTIDE SEQUENCE [LARGE SCALE GENOMIC DNA]</scope>
    <source>
        <strain evidence="14 15">2JSPR-7</strain>
    </source>
</reference>
<evidence type="ECO:0000313" key="14">
    <source>
        <dbReference type="EMBL" id="QAY63450.1"/>
    </source>
</evidence>
<dbReference type="InterPro" id="IPR044856">
    <property type="entry name" value="Malate_synth_C_sf"/>
</dbReference>
<feature type="domain" description="Malate synthase N-terminal" evidence="12">
    <location>
        <begin position="21"/>
        <end position="77"/>
    </location>
</feature>
<evidence type="ECO:0000256" key="10">
    <source>
        <dbReference type="SAM" id="MobiDB-lite"/>
    </source>
</evidence>
<dbReference type="UniPathway" id="UPA00703">
    <property type="reaction ID" value="UER00720"/>
</dbReference>
<keyword evidence="15" id="KW-1185">Reference proteome</keyword>
<dbReference type="EC" id="2.3.3.9" evidence="2 9"/>
<accession>A0A4P6EL44</accession>
<dbReference type="CDD" id="cd00727">
    <property type="entry name" value="malate_synt_A"/>
    <property type="match status" value="1"/>
</dbReference>
<evidence type="ECO:0000256" key="9">
    <source>
        <dbReference type="RuleBase" id="RU000555"/>
    </source>
</evidence>
<keyword evidence="5 9" id="KW-0808">Transferase</keyword>
<dbReference type="Pfam" id="PF20659">
    <property type="entry name" value="MS_C"/>
    <property type="match status" value="1"/>
</dbReference>
<feature type="active site" description="Proton donor" evidence="8">
    <location>
        <position position="472"/>
    </location>
</feature>
<dbReference type="PIRSF" id="PIRSF001363">
    <property type="entry name" value="Malate_synth"/>
    <property type="match status" value="1"/>
</dbReference>
<name>A0A4P6EL44_9MICO</name>
<proteinExistence type="inferred from homology"/>
<dbReference type="GO" id="GO:0004474">
    <property type="term" value="F:malate synthase activity"/>
    <property type="evidence" value="ECO:0007669"/>
    <property type="project" value="UniProtKB-EC"/>
</dbReference>
<sequence length="553" mass="60642">MTTLTERPIPDALSGTQVAPTRRATARDAEILTPEALEFLAMLHERFADTQAEILAARERRARAVIGGQDPDFDPTTRPVRNDGTWRAAGCAGAPGLEDRRVEITGPTDPKMTINALNSGAKVWLADAEDACAPTWENVVGGQLSLHDAIRGTLSLTTPEGREYQLRSANLTDLPTIVFRPRGWHLPEAHLRVQHSDGTVTAASGALVDFGLYFFHNAAELIARGRGPYFYLPKLEGHREARLWNQVFEAAQDALGIPRGTIRATVLIETLPAAFAMEEILYELREHAAGLNAGRWDYLFSIIKNLRTRGASYVLPDRNQVTMTAPFMRAYTELLVSTCHRRGAHAIGGMSAFIPDRRRPDVTERALAKVRDDKRREAGDGFDGTWVAHPDLIETARAQFDAVLGSRPHQVDRLRDDVQVGQANLLDVASAGRTGASITECGLRSNISVGVRYIASWLRGTGAAALDNLMEDAATAEISRSQVWQWIASGTRTEHGAVTRERALAVLAEVLGGLDRFPGDRYDDAAAVFREVALGDGFPEFLTTIAYERYLAD</sequence>
<dbReference type="NCBIfam" id="TIGR01344">
    <property type="entry name" value="malate_syn_A"/>
    <property type="match status" value="1"/>
</dbReference>
<dbReference type="RefSeq" id="WP_129204545.1">
    <property type="nucleotide sequence ID" value="NZ_CP035495.1"/>
</dbReference>
<evidence type="ECO:0000259" key="12">
    <source>
        <dbReference type="Pfam" id="PF20656"/>
    </source>
</evidence>
<evidence type="ECO:0000256" key="8">
    <source>
        <dbReference type="PIRSR" id="PIRSR001363-1"/>
    </source>
</evidence>
<evidence type="ECO:0000259" key="13">
    <source>
        <dbReference type="Pfam" id="PF20659"/>
    </source>
</evidence>
<comment type="catalytic activity">
    <reaction evidence="6 9">
        <text>glyoxylate + acetyl-CoA + H2O = (S)-malate + CoA + H(+)</text>
        <dbReference type="Rhea" id="RHEA:18181"/>
        <dbReference type="ChEBI" id="CHEBI:15377"/>
        <dbReference type="ChEBI" id="CHEBI:15378"/>
        <dbReference type="ChEBI" id="CHEBI:15589"/>
        <dbReference type="ChEBI" id="CHEBI:36655"/>
        <dbReference type="ChEBI" id="CHEBI:57287"/>
        <dbReference type="ChEBI" id="CHEBI:57288"/>
        <dbReference type="EC" id="2.3.3.9"/>
    </reaction>
</comment>
<dbReference type="InterPro" id="IPR019830">
    <property type="entry name" value="Malate_synthase_CS"/>
</dbReference>
<dbReference type="PANTHER" id="PTHR42902">
    <property type="entry name" value="MALATE SYNTHASE"/>
    <property type="match status" value="1"/>
</dbReference>
<dbReference type="PANTHER" id="PTHR42902:SF1">
    <property type="entry name" value="MALATE SYNTHASE 1-RELATED"/>
    <property type="match status" value="1"/>
</dbReference>
<comment type="pathway">
    <text evidence="9">Carbohydrate metabolism; glyoxylate cycle; (S)-malate from isocitrate: step 2/2.</text>
</comment>
<dbReference type="PROSITE" id="PS00510">
    <property type="entry name" value="MALATE_SYNTHASE"/>
    <property type="match status" value="1"/>
</dbReference>
<dbReference type="InterPro" id="IPR046363">
    <property type="entry name" value="MS_N_TIM-barrel_dom"/>
</dbReference>
<dbReference type="Proteomes" id="UP000291758">
    <property type="component" value="Chromosome"/>
</dbReference>
<evidence type="ECO:0000259" key="11">
    <source>
        <dbReference type="Pfam" id="PF01274"/>
    </source>
</evidence>
<protein>
    <recommendedName>
        <fullName evidence="7 9">Malate synthase</fullName>
        <ecNumber evidence="2 9">2.3.3.9</ecNumber>
    </recommendedName>
</protein>
<dbReference type="InterPro" id="IPR048355">
    <property type="entry name" value="MS_C"/>
</dbReference>
<dbReference type="GO" id="GO:0006097">
    <property type="term" value="P:glyoxylate cycle"/>
    <property type="evidence" value="ECO:0007669"/>
    <property type="project" value="UniProtKB-UniPathway"/>
</dbReference>
<dbReference type="Gene3D" id="1.20.1220.12">
    <property type="entry name" value="Malate synthase, domain III"/>
    <property type="match status" value="1"/>
</dbReference>
<keyword evidence="14" id="KW-0012">Acyltransferase</keyword>
<dbReference type="Pfam" id="PF01274">
    <property type="entry name" value="MS_TIM-barrel"/>
    <property type="match status" value="1"/>
</dbReference>
<dbReference type="GO" id="GO:0006099">
    <property type="term" value="P:tricarboxylic acid cycle"/>
    <property type="evidence" value="ECO:0007669"/>
    <property type="project" value="UniProtKB-KW"/>
</dbReference>
<feature type="domain" description="Malate synthase C-terminal" evidence="13">
    <location>
        <begin position="438"/>
        <end position="549"/>
    </location>
</feature>
<dbReference type="KEGG" id="xyl:ET495_09520"/>
<dbReference type="OrthoDB" id="9768429at2"/>
<dbReference type="SUPFAM" id="SSF51645">
    <property type="entry name" value="Malate synthase G"/>
    <property type="match status" value="1"/>
</dbReference>
<keyword evidence="3 9" id="KW-0329">Glyoxylate bypass</keyword>
<evidence type="ECO:0000313" key="15">
    <source>
        <dbReference type="Proteomes" id="UP000291758"/>
    </source>
</evidence>
<dbReference type="FunFam" id="3.20.20.360:FF:000001">
    <property type="entry name" value="Malate synthase"/>
    <property type="match status" value="1"/>
</dbReference>
<gene>
    <name evidence="14" type="primary">aceB</name>
    <name evidence="14" type="ORF">ET495_09520</name>
</gene>
<evidence type="ECO:0000256" key="6">
    <source>
        <dbReference type="ARBA" id="ARBA00047918"/>
    </source>
</evidence>
<dbReference type="Pfam" id="PF20656">
    <property type="entry name" value="MS_N"/>
    <property type="match status" value="1"/>
</dbReference>
<feature type="region of interest" description="Disordered" evidence="10">
    <location>
        <begin position="1"/>
        <end position="21"/>
    </location>
</feature>
<dbReference type="InterPro" id="IPR006252">
    <property type="entry name" value="Malate_synthA"/>
</dbReference>
<dbReference type="GO" id="GO:0005737">
    <property type="term" value="C:cytoplasm"/>
    <property type="evidence" value="ECO:0007669"/>
    <property type="project" value="TreeGrafter"/>
</dbReference>
<evidence type="ECO:0000256" key="4">
    <source>
        <dbReference type="ARBA" id="ARBA00022532"/>
    </source>
</evidence>
<dbReference type="AlphaFoldDB" id="A0A4P6EL44"/>
<dbReference type="FunFam" id="1.20.1220.12:FF:000001">
    <property type="entry name" value="Malate synthase"/>
    <property type="match status" value="1"/>
</dbReference>
<dbReference type="InterPro" id="IPR011076">
    <property type="entry name" value="Malate_synth_sf"/>
</dbReference>
<organism evidence="14 15">
    <name type="scientific">Xylanimonas allomyrinae</name>
    <dbReference type="NCBI Taxonomy" id="2509459"/>
    <lineage>
        <taxon>Bacteria</taxon>
        <taxon>Bacillati</taxon>
        <taxon>Actinomycetota</taxon>
        <taxon>Actinomycetes</taxon>
        <taxon>Micrococcales</taxon>
        <taxon>Promicromonosporaceae</taxon>
        <taxon>Xylanimonas</taxon>
    </lineage>
</organism>
<dbReference type="InterPro" id="IPR048356">
    <property type="entry name" value="MS_N"/>
</dbReference>